<dbReference type="NCBIfam" id="TIGR02937">
    <property type="entry name" value="sigma70-ECF"/>
    <property type="match status" value="1"/>
</dbReference>
<dbReference type="AlphaFoldDB" id="A0A0V8HPQ2"/>
<dbReference type="InterPro" id="IPR014284">
    <property type="entry name" value="RNA_pol_sigma-70_dom"/>
</dbReference>
<evidence type="ECO:0000256" key="1">
    <source>
        <dbReference type="ARBA" id="ARBA00010641"/>
    </source>
</evidence>
<evidence type="ECO:0000256" key="3">
    <source>
        <dbReference type="ARBA" id="ARBA00023082"/>
    </source>
</evidence>
<protein>
    <submittedName>
        <fullName evidence="7">RNA polymerase sigma-70 factor, ECF subfamily</fullName>
    </submittedName>
</protein>
<evidence type="ECO:0000313" key="7">
    <source>
        <dbReference type="EMBL" id="SCB76378.1"/>
    </source>
</evidence>
<dbReference type="InterPro" id="IPR036388">
    <property type="entry name" value="WH-like_DNA-bd_sf"/>
</dbReference>
<dbReference type="Proteomes" id="UP000181997">
    <property type="component" value="Unassembled WGS sequence"/>
</dbReference>
<gene>
    <name evidence="7" type="ORF">GA0061094_0349</name>
</gene>
<keyword evidence="2" id="KW-0805">Transcription regulation</keyword>
<keyword evidence="4" id="KW-0804">Transcription</keyword>
<dbReference type="Pfam" id="PF04542">
    <property type="entry name" value="Sigma70_r2"/>
    <property type="match status" value="1"/>
</dbReference>
<evidence type="ECO:0000256" key="2">
    <source>
        <dbReference type="ARBA" id="ARBA00023015"/>
    </source>
</evidence>
<evidence type="ECO:0000259" key="6">
    <source>
        <dbReference type="Pfam" id="PF08281"/>
    </source>
</evidence>
<proteinExistence type="inferred from homology"/>
<dbReference type="SUPFAM" id="SSF88659">
    <property type="entry name" value="Sigma3 and sigma4 domains of RNA polymerase sigma factors"/>
    <property type="match status" value="1"/>
</dbReference>
<evidence type="ECO:0000259" key="5">
    <source>
        <dbReference type="Pfam" id="PF04542"/>
    </source>
</evidence>
<reference evidence="8" key="1">
    <citation type="submission" date="2016-08" db="EMBL/GenBank/DDBJ databases">
        <authorList>
            <person name="Varghese N."/>
            <person name="Submissions Spin"/>
        </authorList>
    </citation>
    <scope>NUCLEOTIDE SEQUENCE [LARGE SCALE GENOMIC DNA]</scope>
    <source>
        <strain evidence="8">SGD-1123</strain>
    </source>
</reference>
<dbReference type="OrthoDB" id="9794508at2"/>
<dbReference type="CDD" id="cd06171">
    <property type="entry name" value="Sigma70_r4"/>
    <property type="match status" value="1"/>
</dbReference>
<comment type="similarity">
    <text evidence="1">Belongs to the sigma-70 factor family. ECF subfamily.</text>
</comment>
<dbReference type="InterPro" id="IPR013325">
    <property type="entry name" value="RNA_pol_sigma_r2"/>
</dbReference>
<dbReference type="Gene3D" id="1.10.1740.10">
    <property type="match status" value="1"/>
</dbReference>
<organism evidence="7 8">
    <name type="scientific">[Bacillus] enclensis</name>
    <dbReference type="NCBI Taxonomy" id="1402860"/>
    <lineage>
        <taxon>Bacteria</taxon>
        <taxon>Bacillati</taxon>
        <taxon>Bacillota</taxon>
        <taxon>Bacilli</taxon>
        <taxon>Bacillales</taxon>
        <taxon>Bacillaceae</taxon>
        <taxon>Rossellomorea</taxon>
    </lineage>
</organism>
<name>A0A0V8HPQ2_9BACI</name>
<dbReference type="InterPro" id="IPR039425">
    <property type="entry name" value="RNA_pol_sigma-70-like"/>
</dbReference>
<keyword evidence="8" id="KW-1185">Reference proteome</keyword>
<dbReference type="SUPFAM" id="SSF88946">
    <property type="entry name" value="Sigma2 domain of RNA polymerase sigma factors"/>
    <property type="match status" value="1"/>
</dbReference>
<dbReference type="RefSeq" id="WP_058297252.1">
    <property type="nucleotide sequence ID" value="NZ_FMAU01000001.1"/>
</dbReference>
<dbReference type="Pfam" id="PF08281">
    <property type="entry name" value="Sigma70_r4_2"/>
    <property type="match status" value="1"/>
</dbReference>
<feature type="domain" description="RNA polymerase sigma factor 70 region 4 type 2" evidence="6">
    <location>
        <begin position="115"/>
        <end position="165"/>
    </location>
</feature>
<dbReference type="Gene3D" id="1.10.10.10">
    <property type="entry name" value="Winged helix-like DNA-binding domain superfamily/Winged helix DNA-binding domain"/>
    <property type="match status" value="1"/>
</dbReference>
<dbReference type="EMBL" id="FMAU01000001">
    <property type="protein sequence ID" value="SCB76378.1"/>
    <property type="molecule type" value="Genomic_DNA"/>
</dbReference>
<dbReference type="GO" id="GO:0016987">
    <property type="term" value="F:sigma factor activity"/>
    <property type="evidence" value="ECO:0007669"/>
    <property type="project" value="UniProtKB-KW"/>
</dbReference>
<feature type="domain" description="RNA polymerase sigma-70 region 2" evidence="5">
    <location>
        <begin position="18"/>
        <end position="82"/>
    </location>
</feature>
<keyword evidence="3" id="KW-0731">Sigma factor</keyword>
<dbReference type="GO" id="GO:0003677">
    <property type="term" value="F:DNA binding"/>
    <property type="evidence" value="ECO:0007669"/>
    <property type="project" value="InterPro"/>
</dbReference>
<dbReference type="GO" id="GO:0006352">
    <property type="term" value="P:DNA-templated transcription initiation"/>
    <property type="evidence" value="ECO:0007669"/>
    <property type="project" value="InterPro"/>
</dbReference>
<evidence type="ECO:0000256" key="4">
    <source>
        <dbReference type="ARBA" id="ARBA00023163"/>
    </source>
</evidence>
<dbReference type="PANTHER" id="PTHR43133">
    <property type="entry name" value="RNA POLYMERASE ECF-TYPE SIGMA FACTO"/>
    <property type="match status" value="1"/>
</dbReference>
<dbReference type="InterPro" id="IPR013249">
    <property type="entry name" value="RNA_pol_sigma70_r4_t2"/>
</dbReference>
<sequence>MTKSAGQDFQEERSIRYLVTKYGEDVKRLIYSYVKNWSAAEDLMQEVFITVYGKMDTLENASSAKAWIFSIAANKSKDYLRSWHYRKLLLTNTFSLTTSKEGPEDLLLKQQEKTELSEAVFALPVKYREVIIFFYYQELRIEEISEVLGINSSTIRTRLSRARSLLNQKLGGDLDEQ</sequence>
<dbReference type="InterPro" id="IPR007627">
    <property type="entry name" value="RNA_pol_sigma70_r2"/>
</dbReference>
<dbReference type="PANTHER" id="PTHR43133:SF60">
    <property type="entry name" value="RNA POLYMERASE SIGMA FACTOR SIGV"/>
    <property type="match status" value="1"/>
</dbReference>
<evidence type="ECO:0000313" key="8">
    <source>
        <dbReference type="Proteomes" id="UP000181997"/>
    </source>
</evidence>
<dbReference type="InterPro" id="IPR013324">
    <property type="entry name" value="RNA_pol_sigma_r3/r4-like"/>
</dbReference>
<accession>A0A0V8HPQ2</accession>